<dbReference type="GO" id="GO:0005576">
    <property type="term" value="C:extracellular region"/>
    <property type="evidence" value="ECO:0007669"/>
    <property type="project" value="TreeGrafter"/>
</dbReference>
<keyword evidence="6" id="KW-1185">Reference proteome</keyword>
<dbReference type="Gene3D" id="2.120.10.30">
    <property type="entry name" value="TolB, C-terminal domain"/>
    <property type="match status" value="3"/>
</dbReference>
<dbReference type="PANTHER" id="PTHR10680">
    <property type="entry name" value="PEPTIDYL-GLYCINE ALPHA-AMIDATING MONOOXYGENASE"/>
    <property type="match status" value="1"/>
</dbReference>
<reference evidence="5 6" key="1">
    <citation type="submission" date="2019-02" db="EMBL/GenBank/DDBJ databases">
        <title>Deep-cultivation of Planctomycetes and their phenomic and genomic characterization uncovers novel biology.</title>
        <authorList>
            <person name="Wiegand S."/>
            <person name="Jogler M."/>
            <person name="Boedeker C."/>
            <person name="Pinto D."/>
            <person name="Vollmers J."/>
            <person name="Rivas-Marin E."/>
            <person name="Kohn T."/>
            <person name="Peeters S.H."/>
            <person name="Heuer A."/>
            <person name="Rast P."/>
            <person name="Oberbeckmann S."/>
            <person name="Bunk B."/>
            <person name="Jeske O."/>
            <person name="Meyerdierks A."/>
            <person name="Storesund J.E."/>
            <person name="Kallscheuer N."/>
            <person name="Luecker S."/>
            <person name="Lage O.M."/>
            <person name="Pohl T."/>
            <person name="Merkel B.J."/>
            <person name="Hornburger P."/>
            <person name="Mueller R.-W."/>
            <person name="Bruemmer F."/>
            <person name="Labrenz M."/>
            <person name="Spormann A.M."/>
            <person name="Op den Camp H."/>
            <person name="Overmann J."/>
            <person name="Amann R."/>
            <person name="Jetten M.S.M."/>
            <person name="Mascher T."/>
            <person name="Medema M.H."/>
            <person name="Devos D.P."/>
            <person name="Kaster A.-K."/>
            <person name="Ovreas L."/>
            <person name="Rohde M."/>
            <person name="Galperin M.Y."/>
            <person name="Jogler C."/>
        </authorList>
    </citation>
    <scope>NUCLEOTIDE SEQUENCE [LARGE SCALE GENOMIC DNA]</scope>
    <source>
        <strain evidence="5 6">I41</strain>
    </source>
</reference>
<evidence type="ECO:0000256" key="1">
    <source>
        <dbReference type="ARBA" id="ARBA00022729"/>
    </source>
</evidence>
<name>A0A517TVM8_9BACT</name>
<keyword evidence="5" id="KW-0808">Transferase</keyword>
<dbReference type="RefSeq" id="WP_246133830.1">
    <property type="nucleotide sequence ID" value="NZ_CP036339.1"/>
</dbReference>
<feature type="repeat" description="NHL" evidence="4">
    <location>
        <begin position="186"/>
        <end position="225"/>
    </location>
</feature>
<dbReference type="InterPro" id="IPR011042">
    <property type="entry name" value="6-blade_b-propeller_TolB-like"/>
</dbReference>
<organism evidence="5 6">
    <name type="scientific">Lacipirellula limnantheis</name>
    <dbReference type="NCBI Taxonomy" id="2528024"/>
    <lineage>
        <taxon>Bacteria</taxon>
        <taxon>Pseudomonadati</taxon>
        <taxon>Planctomycetota</taxon>
        <taxon>Planctomycetia</taxon>
        <taxon>Pirellulales</taxon>
        <taxon>Lacipirellulaceae</taxon>
        <taxon>Lacipirellula</taxon>
    </lineage>
</organism>
<gene>
    <name evidence="5" type="primary">pknD_3</name>
    <name evidence="5" type="ORF">I41_16020</name>
</gene>
<dbReference type="CDD" id="cd14956">
    <property type="entry name" value="NHL_like_3"/>
    <property type="match status" value="1"/>
</dbReference>
<protein>
    <submittedName>
        <fullName evidence="5">Serine/threonine-protein kinase PknD</fullName>
        <ecNumber evidence="5">2.7.11.1</ecNumber>
    </submittedName>
</protein>
<dbReference type="InterPro" id="IPR001258">
    <property type="entry name" value="NHL_repeat"/>
</dbReference>
<accession>A0A517TVM8</accession>
<evidence type="ECO:0000256" key="2">
    <source>
        <dbReference type="ARBA" id="ARBA00022737"/>
    </source>
</evidence>
<dbReference type="Proteomes" id="UP000317909">
    <property type="component" value="Chromosome"/>
</dbReference>
<dbReference type="AlphaFoldDB" id="A0A517TVM8"/>
<keyword evidence="1" id="KW-0732">Signal</keyword>
<proteinExistence type="predicted"/>
<dbReference type="Pfam" id="PF01436">
    <property type="entry name" value="NHL"/>
    <property type="match status" value="3"/>
</dbReference>
<evidence type="ECO:0000313" key="5">
    <source>
        <dbReference type="EMBL" id="QDT72424.1"/>
    </source>
</evidence>
<dbReference type="KEGG" id="llh:I41_16020"/>
<evidence type="ECO:0000256" key="3">
    <source>
        <dbReference type="ARBA" id="ARBA00023180"/>
    </source>
</evidence>
<feature type="repeat" description="NHL" evidence="4">
    <location>
        <begin position="233"/>
        <end position="272"/>
    </location>
</feature>
<dbReference type="EMBL" id="CP036339">
    <property type="protein sequence ID" value="QDT72424.1"/>
    <property type="molecule type" value="Genomic_DNA"/>
</dbReference>
<evidence type="ECO:0000313" key="6">
    <source>
        <dbReference type="Proteomes" id="UP000317909"/>
    </source>
</evidence>
<evidence type="ECO:0000256" key="4">
    <source>
        <dbReference type="PROSITE-ProRule" id="PRU00504"/>
    </source>
</evidence>
<keyword evidence="5" id="KW-0418">Kinase</keyword>
<dbReference type="SUPFAM" id="SSF63829">
    <property type="entry name" value="Calcium-dependent phosphotriesterase"/>
    <property type="match status" value="1"/>
</dbReference>
<keyword evidence="3" id="KW-0325">Glycoprotein</keyword>
<dbReference type="GO" id="GO:0004674">
    <property type="term" value="F:protein serine/threonine kinase activity"/>
    <property type="evidence" value="ECO:0007669"/>
    <property type="project" value="UniProtKB-EC"/>
</dbReference>
<dbReference type="PROSITE" id="PS51125">
    <property type="entry name" value="NHL"/>
    <property type="match status" value="3"/>
</dbReference>
<dbReference type="EC" id="2.7.11.1" evidence="5"/>
<keyword evidence="2" id="KW-0677">Repeat</keyword>
<feature type="repeat" description="NHL" evidence="4">
    <location>
        <begin position="280"/>
        <end position="314"/>
    </location>
</feature>
<dbReference type="PROSITE" id="PS51257">
    <property type="entry name" value="PROKAR_LIPOPROTEIN"/>
    <property type="match status" value="1"/>
</dbReference>
<sequence>MPRIDHRRAAFPAIAIVIAALFAVTTTGCIDSTGNAGPAPDLIWGVQGIEPGQLQKPRAMAIDSSDEIYLVDMTARIQVYDADGNYLRGWKTPVSVNGRPTGLSIAKNGHVWVPDTHYYRVLAYDRAGAAVEAENLGGVMGPGPGEFAWVTDVVEDSEGSIYVSEYGDTDRIQKFSRDGKFLLQWGGTGEEPGQFRRPQSMAVDKEDHIWVADACNHRIQVFDKEGQLINHWGQEGSSPGELYYPYGLAFDGKGHLYVCEYGNHRVQKFDLNGKSLGTWGSHGRVPGQLHNPWAIAFDSKGRLYVLDSSNHRVQRVNF</sequence>
<dbReference type="PANTHER" id="PTHR10680:SF28">
    <property type="entry name" value="SMP-30_GLUCONOLACTONASE_LRE-LIKE REGION DOMAIN-CONTAINING PROTEIN"/>
    <property type="match status" value="1"/>
</dbReference>